<accession>A0ABP9HHP0</accession>
<gene>
    <name evidence="3" type="ORF">GCM10023225_11100</name>
</gene>
<keyword evidence="4" id="KW-1185">Reference proteome</keyword>
<sequence>MSTEPLGQAANCGPAPTTNPVQVLRDVPVPAGDGTALATDVWLPGGRPPRGGWPVLLQRTPYDKSSSFMSQHVIGMEVLRALEAGFAVVVQDTRGRYRSAGAFDPFRHEAGDGADTIAWIRRQPWSDGRVAMYGASYIGATQLLAASAAPEGLHALAPQLTSLGLREPWTYQGGALQLGFVLLWVLESLAPPDVERLPAADRADAAALLAELRVDPLAAMSRLPVLTPRLERLAPYLGDWLRHPPGDDWWASFDPAQRAARIAVPALHIAGTADIFCEGSLAAYQALRAGAAAEGQHLVLGPWSHGNTSDWQGERWLGYGAASAALDLTGVQLEFFRAVLEGRPPDMPRVRYFATGSDTWREAADWPVPGTRQAALHLRGGGGLTPGAPGGEEAADRYVSDPRDPVPTAGGATFLPGLLVARNSGQRAQDRVEARPDVLVYTGEPLDQDLEVTGRVVLELWAASTATDCDWAARLTDVAPDGTSTGIVDGLLRARYRRGGAPLPLQPGRPERFEVVLGSTSHVFRAGHRIRLQVASSNHPRFDRNPQRMVDPVTATAADFVVAGQTVFHDVRRPSRLLLPTIPAGGRRAVV</sequence>
<dbReference type="InterPro" id="IPR013736">
    <property type="entry name" value="Xaa-Pro_dipept_C"/>
</dbReference>
<evidence type="ECO:0000256" key="1">
    <source>
        <dbReference type="ARBA" id="ARBA00022801"/>
    </source>
</evidence>
<dbReference type="InterPro" id="IPR050585">
    <property type="entry name" value="Xaa-Pro_dipeptidyl-ppase/CocE"/>
</dbReference>
<dbReference type="PANTHER" id="PTHR43056">
    <property type="entry name" value="PEPTIDASE S9 PROLYL OLIGOPEPTIDASE"/>
    <property type="match status" value="1"/>
</dbReference>
<evidence type="ECO:0000313" key="4">
    <source>
        <dbReference type="Proteomes" id="UP001501195"/>
    </source>
</evidence>
<dbReference type="Gene3D" id="1.10.3020.10">
    <property type="entry name" value="alpha-amino acid ester hydrolase ( Helical cap domain)"/>
    <property type="match status" value="1"/>
</dbReference>
<protein>
    <submittedName>
        <fullName evidence="3">CocE/NonD family hydrolase</fullName>
    </submittedName>
</protein>
<dbReference type="Proteomes" id="UP001501195">
    <property type="component" value="Unassembled WGS sequence"/>
</dbReference>
<dbReference type="InterPro" id="IPR029058">
    <property type="entry name" value="AB_hydrolase_fold"/>
</dbReference>
<keyword evidence="1 3" id="KW-0378">Hydrolase</keyword>
<proteinExistence type="predicted"/>
<dbReference type="Pfam" id="PF02129">
    <property type="entry name" value="Peptidase_S15"/>
    <property type="match status" value="1"/>
</dbReference>
<dbReference type="InterPro" id="IPR008979">
    <property type="entry name" value="Galactose-bd-like_sf"/>
</dbReference>
<dbReference type="EMBL" id="BAABIL010000138">
    <property type="protein sequence ID" value="GAA4970958.1"/>
    <property type="molecule type" value="Genomic_DNA"/>
</dbReference>
<dbReference type="Pfam" id="PF08530">
    <property type="entry name" value="PepX_C"/>
    <property type="match status" value="1"/>
</dbReference>
<dbReference type="PANTHER" id="PTHR43056:SF10">
    <property type="entry name" value="COCE_NOND FAMILY, PUTATIVE (AFU_ORTHOLOGUE AFUA_7G00600)-RELATED"/>
    <property type="match status" value="1"/>
</dbReference>
<dbReference type="SUPFAM" id="SSF53474">
    <property type="entry name" value="alpha/beta-Hydrolases"/>
    <property type="match status" value="1"/>
</dbReference>
<dbReference type="Gene3D" id="2.60.120.260">
    <property type="entry name" value="Galactose-binding domain-like"/>
    <property type="match status" value="1"/>
</dbReference>
<dbReference type="InterPro" id="IPR000383">
    <property type="entry name" value="Xaa-Pro-like_dom"/>
</dbReference>
<comment type="caution">
    <text evidence="3">The sequence shown here is derived from an EMBL/GenBank/DDBJ whole genome shotgun (WGS) entry which is preliminary data.</text>
</comment>
<dbReference type="SUPFAM" id="SSF49785">
    <property type="entry name" value="Galactose-binding domain-like"/>
    <property type="match status" value="1"/>
</dbReference>
<evidence type="ECO:0000313" key="3">
    <source>
        <dbReference type="EMBL" id="GAA4970958.1"/>
    </source>
</evidence>
<dbReference type="InterPro" id="IPR005674">
    <property type="entry name" value="CocE/Ser_esterase"/>
</dbReference>
<name>A0ABP9HHP0_9ACTN</name>
<feature type="domain" description="Xaa-Pro dipeptidyl-peptidase C-terminal" evidence="2">
    <location>
        <begin position="333"/>
        <end position="578"/>
    </location>
</feature>
<evidence type="ECO:0000259" key="2">
    <source>
        <dbReference type="SMART" id="SM00939"/>
    </source>
</evidence>
<dbReference type="RefSeq" id="WP_345711389.1">
    <property type="nucleotide sequence ID" value="NZ_BAABIL010000138.1"/>
</dbReference>
<dbReference type="NCBIfam" id="TIGR00976">
    <property type="entry name" value="CocE_NonD"/>
    <property type="match status" value="1"/>
</dbReference>
<dbReference type="GO" id="GO:0016787">
    <property type="term" value="F:hydrolase activity"/>
    <property type="evidence" value="ECO:0007669"/>
    <property type="project" value="UniProtKB-KW"/>
</dbReference>
<reference evidence="4" key="1">
    <citation type="journal article" date="2019" name="Int. J. Syst. Evol. Microbiol.">
        <title>The Global Catalogue of Microorganisms (GCM) 10K type strain sequencing project: providing services to taxonomists for standard genome sequencing and annotation.</title>
        <authorList>
            <consortium name="The Broad Institute Genomics Platform"/>
            <consortium name="The Broad Institute Genome Sequencing Center for Infectious Disease"/>
            <person name="Wu L."/>
            <person name="Ma J."/>
        </authorList>
    </citation>
    <scope>NUCLEOTIDE SEQUENCE [LARGE SCALE GENOMIC DNA]</scope>
    <source>
        <strain evidence="4">JCM 18126</strain>
    </source>
</reference>
<dbReference type="SMART" id="SM00939">
    <property type="entry name" value="PepX_C"/>
    <property type="match status" value="1"/>
</dbReference>
<dbReference type="Gene3D" id="3.40.50.1820">
    <property type="entry name" value="alpha/beta hydrolase"/>
    <property type="match status" value="1"/>
</dbReference>
<organism evidence="3 4">
    <name type="scientific">Kineococcus glutinatus</name>
    <dbReference type="NCBI Taxonomy" id="1070872"/>
    <lineage>
        <taxon>Bacteria</taxon>
        <taxon>Bacillati</taxon>
        <taxon>Actinomycetota</taxon>
        <taxon>Actinomycetes</taxon>
        <taxon>Kineosporiales</taxon>
        <taxon>Kineosporiaceae</taxon>
        <taxon>Kineococcus</taxon>
    </lineage>
</organism>